<comment type="caution">
    <text evidence="2">The sequence shown here is derived from an EMBL/GenBank/DDBJ whole genome shotgun (WGS) entry which is preliminary data.</text>
</comment>
<dbReference type="GO" id="GO:2001070">
    <property type="term" value="F:starch binding"/>
    <property type="evidence" value="ECO:0007669"/>
    <property type="project" value="InterPro"/>
</dbReference>
<dbReference type="SUPFAM" id="SSF49452">
    <property type="entry name" value="Starch-binding domain-like"/>
    <property type="match status" value="1"/>
</dbReference>
<dbReference type="EMBL" id="LHPG02000002">
    <property type="protein sequence ID" value="PRW60748.1"/>
    <property type="molecule type" value="Genomic_DNA"/>
</dbReference>
<dbReference type="SMART" id="SM01065">
    <property type="entry name" value="CBM_2"/>
    <property type="match status" value="1"/>
</dbReference>
<dbReference type="Pfam" id="PF00686">
    <property type="entry name" value="CBM_20"/>
    <property type="match status" value="1"/>
</dbReference>
<protein>
    <submittedName>
        <fullName evidence="2">Starch binding domain-containing</fullName>
    </submittedName>
</protein>
<feature type="domain" description="CBM20" evidence="1">
    <location>
        <begin position="444"/>
        <end position="555"/>
    </location>
</feature>
<dbReference type="AlphaFoldDB" id="A0A2P6U362"/>
<sequence>MSSNLIQRLQRLQRGFSAPCASEAAGNALFNEAQAFSKACSATQLREPAEVTRGLAALLQQFVTLNGMLPAPAGNRAAQAAQVDAACVAIRGCALLAERLPLGNSDAFRLASALQLVFSAGLEFLLLRFDEDLAVPFNLALLKVPAAFERSCEECLRRQGITETGTVATTLQSFIAVAISLLGWLSNSYTSAMQQAPGTQHAVLSVLLDRCLPLLSADCSAETLADPSHPHCGIAEFLPQAVGVPCLESELERRMGRRQGAAYIRQALQLVAALPLQPGAAEEMPGAFGEQHAAIKLMGGLSGCDDVLYNVMADLYSVTVHCPALLTDGLLVAMFGDVVVQLAPRLREYPSLVEPAADAAGKVPQLATAMARAGALRSLAAEAQRLERSGDFNGAAGLAGIAAATRSCAYLRCANLGGEGGPAIGQGVGSMRCSRGARRAVIVAQQEGEVPVTFRVHKKVKPGEHVRVVGQPRVLGEWDAGRAPKLQLVEPDADLWAGTVDGLVSGAPFPFKFIVLPDGTASARDTIWESIPDRTFQPGGEQTITASWDQEGFEAGPATAGTGGPRCHIETAARSDASAQVKARLDATIARLAAEGRAKQ</sequence>
<reference evidence="2 3" key="1">
    <citation type="journal article" date="2018" name="Plant J.">
        <title>Genome sequences of Chlorella sorokiniana UTEX 1602 and Micractinium conductrix SAG 241.80: implications to maltose excretion by a green alga.</title>
        <authorList>
            <person name="Arriola M.B."/>
            <person name="Velmurugan N."/>
            <person name="Zhang Y."/>
            <person name="Plunkett M.H."/>
            <person name="Hondzo H."/>
            <person name="Barney B.M."/>
        </authorList>
    </citation>
    <scope>NUCLEOTIDE SEQUENCE [LARGE SCALE GENOMIC DNA]</scope>
    <source>
        <strain evidence="3">UTEX 1602</strain>
    </source>
</reference>
<dbReference type="Gene3D" id="2.60.40.10">
    <property type="entry name" value="Immunoglobulins"/>
    <property type="match status" value="1"/>
</dbReference>
<dbReference type="InterPro" id="IPR002044">
    <property type="entry name" value="CBM20"/>
</dbReference>
<evidence type="ECO:0000259" key="1">
    <source>
        <dbReference type="PROSITE" id="PS51166"/>
    </source>
</evidence>
<evidence type="ECO:0000313" key="2">
    <source>
        <dbReference type="EMBL" id="PRW60748.1"/>
    </source>
</evidence>
<organism evidence="2 3">
    <name type="scientific">Chlorella sorokiniana</name>
    <name type="common">Freshwater green alga</name>
    <dbReference type="NCBI Taxonomy" id="3076"/>
    <lineage>
        <taxon>Eukaryota</taxon>
        <taxon>Viridiplantae</taxon>
        <taxon>Chlorophyta</taxon>
        <taxon>core chlorophytes</taxon>
        <taxon>Trebouxiophyceae</taxon>
        <taxon>Chlorellales</taxon>
        <taxon>Chlorellaceae</taxon>
        <taxon>Chlorella clade</taxon>
        <taxon>Chlorella</taxon>
    </lineage>
</organism>
<dbReference type="OrthoDB" id="550577at2759"/>
<dbReference type="PROSITE" id="PS51166">
    <property type="entry name" value="CBM20"/>
    <property type="match status" value="1"/>
</dbReference>
<dbReference type="InterPro" id="IPR013784">
    <property type="entry name" value="Carb-bd-like_fold"/>
</dbReference>
<name>A0A2P6U362_CHLSO</name>
<dbReference type="InterPro" id="IPR013783">
    <property type="entry name" value="Ig-like_fold"/>
</dbReference>
<evidence type="ECO:0000313" key="3">
    <source>
        <dbReference type="Proteomes" id="UP000239899"/>
    </source>
</evidence>
<proteinExistence type="predicted"/>
<keyword evidence="3" id="KW-1185">Reference proteome</keyword>
<gene>
    <name evidence="2" type="ORF">C2E21_1206</name>
</gene>
<accession>A0A2P6U362</accession>
<dbReference type="Proteomes" id="UP000239899">
    <property type="component" value="Unassembled WGS sequence"/>
</dbReference>